<feature type="transmembrane region" description="Helical" evidence="6">
    <location>
        <begin position="159"/>
        <end position="184"/>
    </location>
</feature>
<feature type="transmembrane region" description="Helical" evidence="6">
    <location>
        <begin position="276"/>
        <end position="299"/>
    </location>
</feature>
<dbReference type="Pfam" id="PF03845">
    <property type="entry name" value="Spore_permease"/>
    <property type="match status" value="1"/>
</dbReference>
<evidence type="ECO:0000256" key="6">
    <source>
        <dbReference type="SAM" id="Phobius"/>
    </source>
</evidence>
<dbReference type="GO" id="GO:0009847">
    <property type="term" value="P:spore germination"/>
    <property type="evidence" value="ECO:0007669"/>
    <property type="project" value="InterPro"/>
</dbReference>
<keyword evidence="4 6" id="KW-1133">Transmembrane helix</keyword>
<protein>
    <submittedName>
        <fullName evidence="7">Spore germination protein YndE</fullName>
    </submittedName>
</protein>
<accession>A0A485LWB5</accession>
<evidence type="ECO:0000256" key="4">
    <source>
        <dbReference type="ARBA" id="ARBA00022989"/>
    </source>
</evidence>
<name>A0A485LWB5_9ZZZZ</name>
<feature type="transmembrane region" description="Helical" evidence="6">
    <location>
        <begin position="127"/>
        <end position="147"/>
    </location>
</feature>
<feature type="transmembrane region" description="Helical" evidence="6">
    <location>
        <begin position="90"/>
        <end position="107"/>
    </location>
</feature>
<feature type="transmembrane region" description="Helical" evidence="6">
    <location>
        <begin position="212"/>
        <end position="234"/>
    </location>
</feature>
<organism evidence="7">
    <name type="scientific">anaerobic digester metagenome</name>
    <dbReference type="NCBI Taxonomy" id="1263854"/>
    <lineage>
        <taxon>unclassified sequences</taxon>
        <taxon>metagenomes</taxon>
        <taxon>ecological metagenomes</taxon>
    </lineage>
</organism>
<proteinExistence type="predicted"/>
<dbReference type="InterPro" id="IPR004761">
    <property type="entry name" value="Spore_GerAB"/>
</dbReference>
<dbReference type="GO" id="GO:0016020">
    <property type="term" value="C:membrane"/>
    <property type="evidence" value="ECO:0007669"/>
    <property type="project" value="UniProtKB-SubCell"/>
</dbReference>
<keyword evidence="3 6" id="KW-0812">Transmembrane</keyword>
<evidence type="ECO:0000256" key="3">
    <source>
        <dbReference type="ARBA" id="ARBA00022692"/>
    </source>
</evidence>
<comment type="subcellular location">
    <subcellularLocation>
        <location evidence="1">Membrane</location>
        <topology evidence="1">Multi-pass membrane protein</topology>
    </subcellularLocation>
</comment>
<dbReference type="PANTHER" id="PTHR34975">
    <property type="entry name" value="SPORE GERMINATION PROTEIN A2"/>
    <property type="match status" value="1"/>
</dbReference>
<evidence type="ECO:0000313" key="7">
    <source>
        <dbReference type="EMBL" id="VFU12003.1"/>
    </source>
</evidence>
<evidence type="ECO:0000256" key="5">
    <source>
        <dbReference type="ARBA" id="ARBA00023136"/>
    </source>
</evidence>
<feature type="transmembrane region" description="Helical" evidence="6">
    <location>
        <begin position="246"/>
        <end position="264"/>
    </location>
</feature>
<gene>
    <name evidence="7" type="primary">yndE</name>
    <name evidence="7" type="ORF">SCFA_1480006</name>
</gene>
<dbReference type="PANTHER" id="PTHR34975:SF2">
    <property type="entry name" value="SPORE GERMINATION PROTEIN A2"/>
    <property type="match status" value="1"/>
</dbReference>
<evidence type="ECO:0000256" key="1">
    <source>
        <dbReference type="ARBA" id="ARBA00004141"/>
    </source>
</evidence>
<dbReference type="NCBIfam" id="TIGR00912">
    <property type="entry name" value="2A0309"/>
    <property type="match status" value="1"/>
</dbReference>
<feature type="transmembrane region" description="Helical" evidence="6">
    <location>
        <begin position="20"/>
        <end position="44"/>
    </location>
</feature>
<keyword evidence="5 6" id="KW-0472">Membrane</keyword>
<evidence type="ECO:0000256" key="2">
    <source>
        <dbReference type="ARBA" id="ARBA00022448"/>
    </source>
</evidence>
<sequence>MSVILNKYPDKTIIEITEEVFGPVLGTVFNLVTFSFFLAVGALFTREFAEAMIITALPETPVSVVTVAFLAMGLAGAYLGIEALARTSRLSYLYVLGGIALLLLAMVPQCDLDNLFPLLGRGPLQIFGNGSLSTAAVTEIILAAVLVQAMGGAGKFRSIGFRAMLIAYGLGVALMVTLSMTVHYQSLAEFTLPFYTLARQIYLGRFFQRVEAVFVIIWSVAGALKIALTLYGATVSLTRLLKLPDYRPLLWPLGLVMFIISLLPPDMPASGRLDLIILRPFALIPNYLIPVLVLVFYWLRGRSRRAGS</sequence>
<feature type="transmembrane region" description="Helical" evidence="6">
    <location>
        <begin position="64"/>
        <end position="81"/>
    </location>
</feature>
<dbReference type="AlphaFoldDB" id="A0A485LWB5"/>
<dbReference type="EMBL" id="CAADRN010000055">
    <property type="protein sequence ID" value="VFU12003.1"/>
    <property type="molecule type" value="Genomic_DNA"/>
</dbReference>
<keyword evidence="2" id="KW-0813">Transport</keyword>
<reference evidence="7" key="1">
    <citation type="submission" date="2019-03" db="EMBL/GenBank/DDBJ databases">
        <authorList>
            <person name="Hao L."/>
        </authorList>
    </citation>
    <scope>NUCLEOTIDE SEQUENCE</scope>
</reference>